<dbReference type="KEGG" id="vcw:GJQ55_08685"/>
<dbReference type="SUPFAM" id="SSF53223">
    <property type="entry name" value="Aminoacid dehydrogenase-like, N-terminal domain"/>
    <property type="match status" value="1"/>
</dbReference>
<feature type="domain" description="NAD-glutamate dehydrogenase N-terminal ACT1" evidence="4">
    <location>
        <begin position="24"/>
        <end position="172"/>
    </location>
</feature>
<dbReference type="InterPro" id="IPR049056">
    <property type="entry name" value="NAD_Glu_DH_HM3"/>
</dbReference>
<evidence type="ECO:0000259" key="3">
    <source>
        <dbReference type="Pfam" id="PF21074"/>
    </source>
</evidence>
<organism evidence="7 8">
    <name type="scientific">Venatoribacter cucullus</name>
    <dbReference type="NCBI Taxonomy" id="2661630"/>
    <lineage>
        <taxon>Bacteria</taxon>
        <taxon>Pseudomonadati</taxon>
        <taxon>Pseudomonadota</taxon>
        <taxon>Gammaproteobacteria</taxon>
        <taxon>Oceanospirillales</taxon>
        <taxon>Oceanospirillaceae</taxon>
        <taxon>Venatoribacter</taxon>
    </lineage>
</organism>
<dbReference type="InterPro" id="IPR007780">
    <property type="entry name" value="NAD_Glu_DH_bac"/>
</dbReference>
<dbReference type="Pfam" id="PF05088">
    <property type="entry name" value="Bac_GDH_CD"/>
    <property type="match status" value="1"/>
</dbReference>
<dbReference type="InterPro" id="IPR036291">
    <property type="entry name" value="NAD(P)-bd_dom_sf"/>
</dbReference>
<accession>A0A9X7UYL7</accession>
<dbReference type="InterPro" id="IPR049058">
    <property type="entry name" value="NAD_Glu_DH_HM2"/>
</dbReference>
<evidence type="ECO:0000259" key="2">
    <source>
        <dbReference type="Pfam" id="PF05088"/>
    </source>
</evidence>
<feature type="domain" description="NAD-glutamate dehydrogenase ACT2" evidence="5">
    <location>
        <begin position="402"/>
        <end position="491"/>
    </location>
</feature>
<keyword evidence="1" id="KW-0560">Oxidoreductase</keyword>
<feature type="domain" description="NAD-glutamate dehydrogenase catalytic" evidence="2">
    <location>
        <begin position="729"/>
        <end position="1221"/>
    </location>
</feature>
<dbReference type="GO" id="GO:0006538">
    <property type="term" value="P:L-glutamate catabolic process"/>
    <property type="evidence" value="ECO:0007669"/>
    <property type="project" value="InterPro"/>
</dbReference>
<protein>
    <submittedName>
        <fullName evidence="7">NAD-glutamate dehydrogenase</fullName>
    </submittedName>
</protein>
<feature type="domain" description="NAD-glutamate dehydrogenase ACT3" evidence="6">
    <location>
        <begin position="548"/>
        <end position="626"/>
    </location>
</feature>
<dbReference type="Pfam" id="PF21078">
    <property type="entry name" value="GDH_HM3"/>
    <property type="match status" value="1"/>
</dbReference>
<dbReference type="InterPro" id="IPR024727">
    <property type="entry name" value="NAD_Glu_DH_N_ACT1"/>
</dbReference>
<proteinExistence type="predicted"/>
<dbReference type="PIRSF" id="PIRSF036761">
    <property type="entry name" value="GDH_Mll4104"/>
    <property type="match status" value="1"/>
</dbReference>
<evidence type="ECO:0000259" key="4">
    <source>
        <dbReference type="Pfam" id="PF21075"/>
    </source>
</evidence>
<dbReference type="Proteomes" id="UP000596074">
    <property type="component" value="Chromosome"/>
</dbReference>
<sequence>MLSHLHSLIAERNSPEQTDVLQRFADLYFSGAPQDELQQRDVADLYGATLSCWQFVQQRAGQAIKVRVFNPDYENHGWQSLHSVVEILCDDAPFLVDSVRMLLNARQLSLHAIHYCVLQAQRDGKGQLDTGTAWDQPRPQQTAAQPAPEAIIYVEFDHHSDTGFLQQLNQEIQAVLAEVQTCVADFPAMLARLQQVQQQLDKPHNKERASDYQQAADFLHWLSNNHFTFLACDEFKLDTGGKEPVIERVAGADLGLSRHYPASRQVIPLAELDSEVQAFITSPQLISFVKSGSRSRVHRPAYPDYVVIKFFDAKGAVTGGVRFLGLYTSMVYIETPNSVPLVKEKLQAVRDMAAFSAGSHSAKELDRILEVYPRDELFQSTAEQLLKTALSILHIQERRQTRVFLRKDAYSKFLSCLLYVPRDIYNTELRCKIEQVLMQEVPTLDIEFNTYFSESILARTHFMLRLDPQQPLEYDEAALIKKVLQVARSWQDELQATLIEQVGEELGNHQFHLYNSAFPAGYREAFNVRTAVADVQYMENLCTQDAGELGMSFYREPEEAANELRFKLFSRDQILPLSDVIPVLENLGLRVLGEHPYEILRSDGQRFWMHNFQLRYRLSDSINITAVKSLFQDAFRAVWQGQAENDGFNRLVLGAELSWRDIAVLRAYARYMKQIRFGISEQTIADTLSRYIDISARLVQFFHSRFDLRNKTPDQRQSALEKQQQQLIGALENVAQLNEERTIRRYIELINATLRTNFYQLDEQSNNKPTLALKLNPAAISDIPLPRPVAEIFVYSPRVEGVHLRGGRVARGGLRWSDRADDFRTEVLGLVKAQQVKNAVIVPVGAKGGFVAKCLPAEGSRDEIQAEGIACYQAFIGALLDVTDNLVEGELVPPAQLVRYDGDDPYLVVAADKGTASFSDIANAIAVARGFWMGDAFASGGSVGYDHKKMGITARGAWISVQRHFRERAINVQETDITAVGIGDMAGDVFGNGMLMSEHIRLVGAFNHQHIFIDPQPEAARSFAERQRLFQLPRSSWADYNKDLISAGGGVFLRSAKSIAISPEMQQRFAITDERLTPNELIKAMLRAPVDLLWNGGIGTYIKASAERHSQVGDKANDGLRVDGNEVRATVIGEGGNLGMTQLGRIEYSLNGGACFTDFIDNAGGVNCSDHEVNIKIMLNEVVAAGDLTVKQRNEIFMAQTAAVGELVLQDNYQQTQAIALAVADSQLRLDEYIRLIRDFEQQGKLNRALEFLPADEQLAERRSSGRGLTRPELAVLIAYTKADLKEQLNQAELVSDPYVAAMMQHAFPQALNEQFPQTLEQHRLRNEIIATQLANDMVNAMGITYVSRLRDATGAGIAAIARAYLAARDIFAMPYYRQQISALDYRVPAEVQADMQADLMRLVRRASRWFLRNRRQNLNIAAEVECFRPAVDALIRRMGELLQGSAHEHWQSLYETRLAAGVPDDLAHFTAAAANLFAAPGIIEAAAQTGREVCEVAAAYYQLGEHLSLTWFLQQINALPSASRWDALARESLRDDLDWQQRALTVGILHNQPAGATLDEALTVWEEQQQELVQRWKAMLTELGTAGTLEFTMASVALRELLDLAQASRPGGF</sequence>
<keyword evidence="8" id="KW-1185">Reference proteome</keyword>
<dbReference type="Pfam" id="PF21074">
    <property type="entry name" value="GDH_C"/>
    <property type="match status" value="1"/>
</dbReference>
<dbReference type="InterPro" id="IPR049062">
    <property type="entry name" value="NAD_Glu_DH_ACT2"/>
</dbReference>
<dbReference type="Pfam" id="PF21079">
    <property type="entry name" value="GDH_HM2"/>
    <property type="match status" value="1"/>
</dbReference>
<evidence type="ECO:0000313" key="7">
    <source>
        <dbReference type="EMBL" id="QQD24535.1"/>
    </source>
</evidence>
<evidence type="ECO:0000259" key="5">
    <source>
        <dbReference type="Pfam" id="PF21076"/>
    </source>
</evidence>
<dbReference type="PANTHER" id="PTHR43403">
    <property type="entry name" value="NAD-SPECIFIC GLUTAMATE DEHYDROGENASE"/>
    <property type="match status" value="1"/>
</dbReference>
<dbReference type="SUPFAM" id="SSF51735">
    <property type="entry name" value="NAD(P)-binding Rossmann-fold domains"/>
    <property type="match status" value="1"/>
</dbReference>
<dbReference type="InterPro" id="IPR049064">
    <property type="entry name" value="NAD_Glu_DH_ACT3"/>
</dbReference>
<evidence type="ECO:0000313" key="8">
    <source>
        <dbReference type="Proteomes" id="UP000596074"/>
    </source>
</evidence>
<reference evidence="7 8" key="1">
    <citation type="submission" date="2019-11" db="EMBL/GenBank/DDBJ databases">
        <title>Venatorbacter sp. nov. a predator of Campylobacter and other Gram-negative bacteria.</title>
        <authorList>
            <person name="Saeedi A."/>
            <person name="Cummings N.J."/>
            <person name="Connerton I.F."/>
            <person name="Connerton P.L."/>
        </authorList>
    </citation>
    <scope>NUCLEOTIDE SEQUENCE [LARGE SCALE GENOMIC DNA]</scope>
    <source>
        <strain evidence="7">XL5</strain>
    </source>
</reference>
<dbReference type="InterPro" id="IPR049059">
    <property type="entry name" value="NAD_Glu_DH_HM1"/>
</dbReference>
<dbReference type="PANTHER" id="PTHR43403:SF1">
    <property type="entry name" value="NAD-SPECIFIC GLUTAMATE DEHYDROGENASE"/>
    <property type="match status" value="1"/>
</dbReference>
<dbReference type="InterPro" id="IPR048381">
    <property type="entry name" value="GDH_C"/>
</dbReference>
<name>A0A9X7UYL7_9GAMM</name>
<dbReference type="Pfam" id="PF21077">
    <property type="entry name" value="GDH_ACT3"/>
    <property type="match status" value="1"/>
</dbReference>
<dbReference type="GO" id="GO:0004352">
    <property type="term" value="F:glutamate dehydrogenase (NAD+) activity"/>
    <property type="evidence" value="ECO:0007669"/>
    <property type="project" value="InterPro"/>
</dbReference>
<evidence type="ECO:0000256" key="1">
    <source>
        <dbReference type="ARBA" id="ARBA00023002"/>
    </source>
</evidence>
<evidence type="ECO:0000259" key="6">
    <source>
        <dbReference type="Pfam" id="PF21077"/>
    </source>
</evidence>
<dbReference type="Pfam" id="PF21075">
    <property type="entry name" value="GDH_ACT1"/>
    <property type="match status" value="1"/>
</dbReference>
<dbReference type="Gene3D" id="3.40.50.720">
    <property type="entry name" value="NAD(P)-binding Rossmann-like Domain"/>
    <property type="match status" value="1"/>
</dbReference>
<dbReference type="Pfam" id="PF21073">
    <property type="entry name" value="GDH_HM1"/>
    <property type="match status" value="1"/>
</dbReference>
<dbReference type="EMBL" id="CP046056">
    <property type="protein sequence ID" value="QQD24535.1"/>
    <property type="molecule type" value="Genomic_DNA"/>
</dbReference>
<gene>
    <name evidence="7" type="ORF">GJQ55_08685</name>
</gene>
<dbReference type="Pfam" id="PF21076">
    <property type="entry name" value="GDH_ACT2"/>
    <property type="match status" value="1"/>
</dbReference>
<dbReference type="GO" id="GO:0004069">
    <property type="term" value="F:L-aspartate:2-oxoglutarate aminotransferase activity"/>
    <property type="evidence" value="ECO:0007669"/>
    <property type="project" value="InterPro"/>
</dbReference>
<dbReference type="RefSeq" id="WP_228344594.1">
    <property type="nucleotide sequence ID" value="NZ_CP046056.1"/>
</dbReference>
<dbReference type="InterPro" id="IPR028971">
    <property type="entry name" value="NAD-GDH_cat"/>
</dbReference>
<dbReference type="InterPro" id="IPR046346">
    <property type="entry name" value="Aminoacid_DH-like_N_sf"/>
</dbReference>
<feature type="domain" description="NAD-specific glutamate dehydrogenase C-terminal" evidence="3">
    <location>
        <begin position="1266"/>
        <end position="1603"/>
    </location>
</feature>